<protein>
    <submittedName>
        <fullName evidence="1">Uncharacterized protein</fullName>
    </submittedName>
</protein>
<keyword evidence="2" id="KW-1185">Reference proteome</keyword>
<accession>A0ABT7VIC4</accession>
<proteinExistence type="predicted"/>
<gene>
    <name evidence="1" type="ORF">QUW60_11670</name>
</gene>
<dbReference type="EMBL" id="JAUDEN010000022">
    <property type="protein sequence ID" value="MDM8325875.1"/>
    <property type="molecule type" value="Genomic_DNA"/>
</dbReference>
<evidence type="ECO:0000313" key="1">
    <source>
        <dbReference type="EMBL" id="MDM8325875.1"/>
    </source>
</evidence>
<dbReference type="RefSeq" id="WP_289560672.1">
    <property type="nucleotide sequence ID" value="NZ_JAUDEN010000022.1"/>
</dbReference>
<dbReference type="Proteomes" id="UP001169458">
    <property type="component" value="Unassembled WGS sequence"/>
</dbReference>
<sequence>MKREVFDSAFNLRGVKERKRQESVSFRMALSTALRISSTDWHIKTMLGNDADGFSVLLYLFSYVLDSFSVVA</sequence>
<organism evidence="1 2">
    <name type="scientific">Bacteroides gallinaceum</name>
    <dbReference type="NCBI Taxonomy" id="1462571"/>
    <lineage>
        <taxon>Bacteria</taxon>
        <taxon>Pseudomonadati</taxon>
        <taxon>Bacteroidota</taxon>
        <taxon>Bacteroidia</taxon>
        <taxon>Bacteroidales</taxon>
        <taxon>Bacteroidaceae</taxon>
        <taxon>Bacteroides</taxon>
    </lineage>
</organism>
<reference evidence="2" key="1">
    <citation type="submission" date="2023-07" db="EMBL/GenBank/DDBJ databases">
        <title>Identification and characterization of horizontal gene transfer across gut microbiota members of farm animals based on homology search.</title>
        <authorList>
            <person name="Schwarzerova J."/>
            <person name="Nykrynova M."/>
            <person name="Jureckova K."/>
            <person name="Cejkova D."/>
            <person name="Rychlik I."/>
        </authorList>
    </citation>
    <scope>NUCLEOTIDE SEQUENCE [LARGE SCALE GENOMIC DNA]</scope>
    <source>
        <strain evidence="2">109_WCHN</strain>
    </source>
</reference>
<name>A0ABT7VIC4_9BACE</name>
<comment type="caution">
    <text evidence="1">The sequence shown here is derived from an EMBL/GenBank/DDBJ whole genome shotgun (WGS) entry which is preliminary data.</text>
</comment>
<evidence type="ECO:0000313" key="2">
    <source>
        <dbReference type="Proteomes" id="UP001169458"/>
    </source>
</evidence>